<accession>A0A844D3Z1</accession>
<dbReference type="InterPro" id="IPR029033">
    <property type="entry name" value="His_PPase_superfam"/>
</dbReference>
<evidence type="ECO:0000256" key="1">
    <source>
        <dbReference type="ARBA" id="ARBA00022801"/>
    </source>
</evidence>
<dbReference type="PANTHER" id="PTHR20935">
    <property type="entry name" value="PHOSPHOGLYCERATE MUTASE-RELATED"/>
    <property type="match status" value="1"/>
</dbReference>
<dbReference type="Pfam" id="PF00300">
    <property type="entry name" value="His_Phos_1"/>
    <property type="match status" value="1"/>
</dbReference>
<protein>
    <submittedName>
        <fullName evidence="2">Histidine phosphatase family protein</fullName>
    </submittedName>
</protein>
<keyword evidence="3" id="KW-1185">Reference proteome</keyword>
<dbReference type="Proteomes" id="UP000564704">
    <property type="component" value="Unassembled WGS sequence"/>
</dbReference>
<sequence length="225" mass="24560">MHGAGRMRMTELTLVRHGQANAAAKDPDSYDILSDLGHDQARWLGEYIAPLGQYDRVVSGTLRRQFGTAEGANPTGLPHSTDARLNELDYYGLAHSLRDSHGVPFPDTPEGFAAHVPQVLDVWRSDGMSPDLESYKAFRARITDALHDIAKDGPGALVVTSTGVIATLTAIALGLDTSAKTKMFLTVAHTSMHKFELRRDGLYLTQYGATPHLDTPDRAFARTFV</sequence>
<dbReference type="GO" id="GO:0016787">
    <property type="term" value="F:hydrolase activity"/>
    <property type="evidence" value="ECO:0007669"/>
    <property type="project" value="UniProtKB-KW"/>
</dbReference>
<organism evidence="2 3">
    <name type="scientific">Roseovarius bejariae</name>
    <dbReference type="NCBI Taxonomy" id="2576383"/>
    <lineage>
        <taxon>Bacteria</taxon>
        <taxon>Pseudomonadati</taxon>
        <taxon>Pseudomonadota</taxon>
        <taxon>Alphaproteobacteria</taxon>
        <taxon>Rhodobacterales</taxon>
        <taxon>Roseobacteraceae</taxon>
        <taxon>Roseovarius</taxon>
    </lineage>
</organism>
<name>A0A844D3Z1_9RHOB</name>
<evidence type="ECO:0000313" key="3">
    <source>
        <dbReference type="Proteomes" id="UP000564704"/>
    </source>
</evidence>
<dbReference type="SMART" id="SM00855">
    <property type="entry name" value="PGAM"/>
    <property type="match status" value="1"/>
</dbReference>
<gene>
    <name evidence="2" type="ORF">FDP25_11120</name>
</gene>
<dbReference type="InterPro" id="IPR051021">
    <property type="entry name" value="Mito_Ser/Thr_phosphatase"/>
</dbReference>
<dbReference type="OrthoDB" id="280692at2"/>
<keyword evidence="1" id="KW-0378">Hydrolase</keyword>
<dbReference type="SUPFAM" id="SSF53254">
    <property type="entry name" value="Phosphoglycerate mutase-like"/>
    <property type="match status" value="1"/>
</dbReference>
<reference evidence="2 3" key="1">
    <citation type="submission" date="2019-05" db="EMBL/GenBank/DDBJ databases">
        <title>Roseovarius bejariae sp. nov., a moderately halophylic bacterium isolated from a saline soil in Rambla Salada (Murcia).</title>
        <authorList>
            <person name="Castro D.J."/>
            <person name="Gomez-Altuve A."/>
            <person name="Reina J.C."/>
            <person name="Rodriguez M."/>
            <person name="Sampedro I."/>
            <person name="Llamas I."/>
            <person name="Martinez-Checa F."/>
        </authorList>
    </citation>
    <scope>NUCLEOTIDE SEQUENCE [LARGE SCALE GENOMIC DNA]</scope>
    <source>
        <strain evidence="2 3">A21</strain>
    </source>
</reference>
<dbReference type="InterPro" id="IPR013078">
    <property type="entry name" value="His_Pase_superF_clade-1"/>
</dbReference>
<dbReference type="CDD" id="cd07067">
    <property type="entry name" value="HP_PGM_like"/>
    <property type="match status" value="1"/>
</dbReference>
<dbReference type="AlphaFoldDB" id="A0A844D3Z1"/>
<dbReference type="EMBL" id="SZWE01000001">
    <property type="protein sequence ID" value="MRU15978.1"/>
    <property type="molecule type" value="Genomic_DNA"/>
</dbReference>
<evidence type="ECO:0000313" key="2">
    <source>
        <dbReference type="EMBL" id="MRU15978.1"/>
    </source>
</evidence>
<proteinExistence type="predicted"/>
<comment type="caution">
    <text evidence="2">The sequence shown here is derived from an EMBL/GenBank/DDBJ whole genome shotgun (WGS) entry which is preliminary data.</text>
</comment>
<dbReference type="Gene3D" id="3.40.50.1240">
    <property type="entry name" value="Phosphoglycerate mutase-like"/>
    <property type="match status" value="1"/>
</dbReference>
<dbReference type="PANTHER" id="PTHR20935:SF0">
    <property type="entry name" value="SERINE_THREONINE-PROTEIN PHOSPHATASE PGAM5, MITOCHONDRIAL"/>
    <property type="match status" value="1"/>
</dbReference>